<reference evidence="1" key="1">
    <citation type="journal article" date="2021" name="Sci. Adv.">
        <title>The American lobster genome reveals insights on longevity, neural, and immune adaptations.</title>
        <authorList>
            <person name="Polinski J.M."/>
            <person name="Zimin A.V."/>
            <person name="Clark K.F."/>
            <person name="Kohn A.B."/>
            <person name="Sadowski N."/>
            <person name="Timp W."/>
            <person name="Ptitsyn A."/>
            <person name="Khanna P."/>
            <person name="Romanova D.Y."/>
            <person name="Williams P."/>
            <person name="Greenwood S.J."/>
            <person name="Moroz L.L."/>
            <person name="Walt D.R."/>
            <person name="Bodnar A.G."/>
        </authorList>
    </citation>
    <scope>NUCLEOTIDE SEQUENCE</scope>
    <source>
        <strain evidence="1">GMGI-L3</strain>
    </source>
</reference>
<dbReference type="Proteomes" id="UP000747542">
    <property type="component" value="Unassembled WGS sequence"/>
</dbReference>
<protein>
    <submittedName>
        <fullName evidence="1">Uncharacterized protein</fullName>
    </submittedName>
</protein>
<comment type="caution">
    <text evidence="1">The sequence shown here is derived from an EMBL/GenBank/DDBJ whole genome shotgun (WGS) entry which is preliminary data.</text>
</comment>
<gene>
    <name evidence="1" type="ORF">Hamer_G031228</name>
</gene>
<proteinExistence type="predicted"/>
<keyword evidence="2" id="KW-1185">Reference proteome</keyword>
<evidence type="ECO:0000313" key="1">
    <source>
        <dbReference type="EMBL" id="KAG7172951.1"/>
    </source>
</evidence>
<name>A0A8J5T6J6_HOMAM</name>
<organism evidence="1 2">
    <name type="scientific">Homarus americanus</name>
    <name type="common">American lobster</name>
    <dbReference type="NCBI Taxonomy" id="6706"/>
    <lineage>
        <taxon>Eukaryota</taxon>
        <taxon>Metazoa</taxon>
        <taxon>Ecdysozoa</taxon>
        <taxon>Arthropoda</taxon>
        <taxon>Crustacea</taxon>
        <taxon>Multicrustacea</taxon>
        <taxon>Malacostraca</taxon>
        <taxon>Eumalacostraca</taxon>
        <taxon>Eucarida</taxon>
        <taxon>Decapoda</taxon>
        <taxon>Pleocyemata</taxon>
        <taxon>Astacidea</taxon>
        <taxon>Nephropoidea</taxon>
        <taxon>Nephropidae</taxon>
        <taxon>Homarus</taxon>
    </lineage>
</organism>
<accession>A0A8J5T6J6</accession>
<evidence type="ECO:0000313" key="2">
    <source>
        <dbReference type="Proteomes" id="UP000747542"/>
    </source>
</evidence>
<dbReference type="AlphaFoldDB" id="A0A8J5T6J6"/>
<dbReference type="EMBL" id="JAHLQT010010179">
    <property type="protein sequence ID" value="KAG7172951.1"/>
    <property type="molecule type" value="Genomic_DNA"/>
</dbReference>
<sequence length="78" mass="9028">MQICALKRIEACKSGSINVEKRNYPRIVPLGSRRKWMAALENGRYVINWFEEATRSPKMYASHIDDNVGTDIANEEER</sequence>